<gene>
    <name evidence="5" type="ORF">NAV_LOCUS6778</name>
</gene>
<keyword evidence="1" id="KW-1015">Disulfide bond</keyword>
<reference evidence="5 6" key="1">
    <citation type="submission" date="2018-08" db="EMBL/GenBank/DDBJ databases">
        <authorList>
            <person name="Laetsch R D."/>
            <person name="Stevens L."/>
            <person name="Kumar S."/>
            <person name="Blaxter L. M."/>
        </authorList>
    </citation>
    <scope>NUCLEOTIDE SEQUENCE [LARGE SCALE GENOMIC DNA]</scope>
</reference>
<feature type="compositionally biased region" description="Basic and acidic residues" evidence="2">
    <location>
        <begin position="101"/>
        <end position="119"/>
    </location>
</feature>
<dbReference type="InterPro" id="IPR018378">
    <property type="entry name" value="C-type_lectin_CS"/>
</dbReference>
<dbReference type="InterPro" id="IPR016186">
    <property type="entry name" value="C-type_lectin-like/link_sf"/>
</dbReference>
<dbReference type="OrthoDB" id="5858677at2759"/>
<organism evidence="5 6">
    <name type="scientific">Acanthocheilonema viteae</name>
    <name type="common">Filarial nematode worm</name>
    <name type="synonym">Dipetalonema viteae</name>
    <dbReference type="NCBI Taxonomy" id="6277"/>
    <lineage>
        <taxon>Eukaryota</taxon>
        <taxon>Metazoa</taxon>
        <taxon>Ecdysozoa</taxon>
        <taxon>Nematoda</taxon>
        <taxon>Chromadorea</taxon>
        <taxon>Rhabditida</taxon>
        <taxon>Spirurina</taxon>
        <taxon>Spiruromorpha</taxon>
        <taxon>Filarioidea</taxon>
        <taxon>Onchocercidae</taxon>
        <taxon>Acanthocheilonema</taxon>
    </lineage>
</organism>
<dbReference type="InterPro" id="IPR016187">
    <property type="entry name" value="CTDL_fold"/>
</dbReference>
<dbReference type="SUPFAM" id="SSF56436">
    <property type="entry name" value="C-type lectin-like"/>
    <property type="match status" value="1"/>
</dbReference>
<keyword evidence="3" id="KW-0472">Membrane</keyword>
<feature type="transmembrane region" description="Helical" evidence="3">
    <location>
        <begin position="141"/>
        <end position="162"/>
    </location>
</feature>
<keyword evidence="3" id="KW-1133">Transmembrane helix</keyword>
<keyword evidence="6" id="KW-1185">Reference proteome</keyword>
<evidence type="ECO:0000256" key="3">
    <source>
        <dbReference type="SAM" id="Phobius"/>
    </source>
</evidence>
<dbReference type="Proteomes" id="UP000276991">
    <property type="component" value="Unassembled WGS sequence"/>
</dbReference>
<feature type="compositionally biased region" description="Polar residues" evidence="2">
    <location>
        <begin position="91"/>
        <end position="100"/>
    </location>
</feature>
<dbReference type="Gene3D" id="3.10.100.10">
    <property type="entry name" value="Mannose-Binding Protein A, subunit A"/>
    <property type="match status" value="1"/>
</dbReference>
<dbReference type="AlphaFoldDB" id="A0A498SPU5"/>
<evidence type="ECO:0000256" key="2">
    <source>
        <dbReference type="SAM" id="MobiDB-lite"/>
    </source>
</evidence>
<evidence type="ECO:0000259" key="4">
    <source>
        <dbReference type="PROSITE" id="PS50041"/>
    </source>
</evidence>
<dbReference type="PROSITE" id="PS50041">
    <property type="entry name" value="C_TYPE_LECTIN_2"/>
    <property type="match status" value="1"/>
</dbReference>
<accession>A0A498SPU5</accession>
<evidence type="ECO:0000313" key="5">
    <source>
        <dbReference type="EMBL" id="VBB31987.1"/>
    </source>
</evidence>
<dbReference type="EMBL" id="UPTC01001485">
    <property type="protein sequence ID" value="VBB31987.1"/>
    <property type="molecule type" value="Genomic_DNA"/>
</dbReference>
<evidence type="ECO:0000313" key="6">
    <source>
        <dbReference type="Proteomes" id="UP000276991"/>
    </source>
</evidence>
<protein>
    <recommendedName>
        <fullName evidence="4">C-type lectin domain-containing protein</fullName>
    </recommendedName>
</protein>
<feature type="domain" description="C-type lectin" evidence="4">
    <location>
        <begin position="15"/>
        <end position="71"/>
    </location>
</feature>
<feature type="region of interest" description="Disordered" evidence="2">
    <location>
        <begin position="89"/>
        <end position="126"/>
    </location>
</feature>
<name>A0A498SPU5_ACAVI</name>
<dbReference type="InterPro" id="IPR001304">
    <property type="entry name" value="C-type_lectin-like"/>
</dbReference>
<evidence type="ECO:0000256" key="1">
    <source>
        <dbReference type="ARBA" id="ARBA00023157"/>
    </source>
</evidence>
<dbReference type="PROSITE" id="PS00615">
    <property type="entry name" value="C_TYPE_LECTIN_1"/>
    <property type="match status" value="1"/>
</dbReference>
<keyword evidence="3" id="KW-0812">Transmembrane</keyword>
<sequence>MSYQFQLLKFVEGIGSYAWKDLSPVTFLNWAEDEPADAKGRIVQQCVKMQLTGNYTWHSISCWQSTHFLCSTPVVNVFHYPPTKENDKNEIFSSSHLSNNSERKDRRKLLDDNDNHDIKTSANNQSLLPMSPSQSISAINMMGKICLISIIVISMIGGIQLWRRKRRLHLSNQRIVQFDQLQNEEENTM</sequence>
<proteinExistence type="predicted"/>
<dbReference type="STRING" id="6277.A0A498SPU5"/>